<accession>A0AA41XFF7</accession>
<comment type="caution">
    <text evidence="1">The sequence shown here is derived from an EMBL/GenBank/DDBJ whole genome shotgun (WGS) entry which is preliminary data.</text>
</comment>
<name>A0AA41XFF7_9MICO</name>
<evidence type="ECO:0000313" key="2">
    <source>
        <dbReference type="Proteomes" id="UP001165587"/>
    </source>
</evidence>
<dbReference type="EMBL" id="JANLCK010000003">
    <property type="protein sequence ID" value="MCS5725488.1"/>
    <property type="molecule type" value="Genomic_DNA"/>
</dbReference>
<keyword evidence="2" id="KW-1185">Reference proteome</keyword>
<evidence type="ECO:0000313" key="1">
    <source>
        <dbReference type="EMBL" id="MCS5725488.1"/>
    </source>
</evidence>
<dbReference type="Proteomes" id="UP001165587">
    <property type="component" value="Unassembled WGS sequence"/>
</dbReference>
<reference evidence="1" key="1">
    <citation type="submission" date="2022-08" db="EMBL/GenBank/DDBJ databases">
        <authorList>
            <person name="Deng Y."/>
            <person name="Han X.-F."/>
            <person name="Zhang Y.-Q."/>
        </authorList>
    </citation>
    <scope>NUCLEOTIDE SEQUENCE</scope>
    <source>
        <strain evidence="1">CPCC 203407</strain>
    </source>
</reference>
<protein>
    <submittedName>
        <fullName evidence="1">Uncharacterized protein</fullName>
    </submittedName>
</protein>
<sequence length="97" mass="9665">MLPPIIVEIAEVDGTTVEVPLGTLLVLATGRDAAVSGWSAQIADSAVASFVPGRDDGSATFNPGVEPHSVGVTEVVLRGGGAGAVLTFTLTVAPPAR</sequence>
<organism evidence="1 2">
    <name type="scientific">Herbiconiux oxytropis</name>
    <dbReference type="NCBI Taxonomy" id="2970915"/>
    <lineage>
        <taxon>Bacteria</taxon>
        <taxon>Bacillati</taxon>
        <taxon>Actinomycetota</taxon>
        <taxon>Actinomycetes</taxon>
        <taxon>Micrococcales</taxon>
        <taxon>Microbacteriaceae</taxon>
        <taxon>Herbiconiux</taxon>
    </lineage>
</organism>
<proteinExistence type="predicted"/>
<gene>
    <name evidence="1" type="ORF">N1028_06220</name>
</gene>
<dbReference type="RefSeq" id="WP_259525995.1">
    <property type="nucleotide sequence ID" value="NZ_JANLCK010000003.1"/>
</dbReference>
<dbReference type="AlphaFoldDB" id="A0AA41XFF7"/>